<accession>A0A3P6R4R5</accession>
<dbReference type="InterPro" id="IPR029035">
    <property type="entry name" value="DHS-like_NAD/FAD-binding_dom"/>
</dbReference>
<dbReference type="GO" id="GO:0009055">
    <property type="term" value="F:electron transfer activity"/>
    <property type="evidence" value="ECO:0007669"/>
    <property type="project" value="InterPro"/>
</dbReference>
<dbReference type="SUPFAM" id="SSF52467">
    <property type="entry name" value="DHS-like NAD/FAD-binding domain"/>
    <property type="match status" value="1"/>
</dbReference>
<dbReference type="Gene3D" id="3.40.50.1220">
    <property type="entry name" value="TPP-binding domain"/>
    <property type="match status" value="1"/>
</dbReference>
<gene>
    <name evidence="2" type="ORF">CGOC_LOCUS4164</name>
</gene>
<dbReference type="GO" id="GO:0033539">
    <property type="term" value="P:fatty acid beta-oxidation using acyl-CoA dehydrogenase"/>
    <property type="evidence" value="ECO:0007669"/>
    <property type="project" value="TreeGrafter"/>
</dbReference>
<organism evidence="2 3">
    <name type="scientific">Cylicostephanus goldi</name>
    <name type="common">Nematode worm</name>
    <dbReference type="NCBI Taxonomy" id="71465"/>
    <lineage>
        <taxon>Eukaryota</taxon>
        <taxon>Metazoa</taxon>
        <taxon>Ecdysozoa</taxon>
        <taxon>Nematoda</taxon>
        <taxon>Chromadorea</taxon>
        <taxon>Rhabditida</taxon>
        <taxon>Rhabditina</taxon>
        <taxon>Rhabditomorpha</taxon>
        <taxon>Strongyloidea</taxon>
        <taxon>Strongylidae</taxon>
        <taxon>Cylicostephanus</taxon>
    </lineage>
</organism>
<dbReference type="AlphaFoldDB" id="A0A3P6R4R5"/>
<dbReference type="PANTHER" id="PTHR43153:SF1">
    <property type="entry name" value="ELECTRON TRANSFER FLAVOPROTEIN SUBUNIT ALPHA, MITOCHONDRIAL"/>
    <property type="match status" value="1"/>
</dbReference>
<dbReference type="PANTHER" id="PTHR43153">
    <property type="entry name" value="ELECTRON TRANSFER FLAVOPROTEIN ALPHA"/>
    <property type="match status" value="1"/>
</dbReference>
<dbReference type="GO" id="GO:0005739">
    <property type="term" value="C:mitochondrion"/>
    <property type="evidence" value="ECO:0007669"/>
    <property type="project" value="TreeGrafter"/>
</dbReference>
<proteinExistence type="predicted"/>
<keyword evidence="3" id="KW-1185">Reference proteome</keyword>
<dbReference type="GO" id="GO:0050660">
    <property type="term" value="F:flavin adenine dinucleotide binding"/>
    <property type="evidence" value="ECO:0007669"/>
    <property type="project" value="InterPro"/>
</dbReference>
<sequence length="100" mass="10796">MQHPQRRSKQTGTEFCSTRIVVPATGAFKSNYNLKLIYDFADKFGAGVGASRAAVDSGYVHSDTQVGQTETIIAPARELYIAIGISGDNIWLKSRTGSSL</sequence>
<dbReference type="Proteomes" id="UP000271889">
    <property type="component" value="Unassembled WGS sequence"/>
</dbReference>
<dbReference type="InterPro" id="IPR014731">
    <property type="entry name" value="ETF_asu_C"/>
</dbReference>
<name>A0A3P6R4R5_CYLGO</name>
<dbReference type="OrthoDB" id="1715808at2759"/>
<dbReference type="EMBL" id="UYRV01011161">
    <property type="protein sequence ID" value="VDK57942.1"/>
    <property type="molecule type" value="Genomic_DNA"/>
</dbReference>
<evidence type="ECO:0000259" key="1">
    <source>
        <dbReference type="Pfam" id="PF00766"/>
    </source>
</evidence>
<dbReference type="InterPro" id="IPR001308">
    <property type="entry name" value="ETF_a/FixB"/>
</dbReference>
<evidence type="ECO:0000313" key="3">
    <source>
        <dbReference type="Proteomes" id="UP000271889"/>
    </source>
</evidence>
<feature type="domain" description="Electron transfer flavoprotein alpha subunit C-terminal" evidence="1">
    <location>
        <begin position="18"/>
        <end position="89"/>
    </location>
</feature>
<reference evidence="2 3" key="1">
    <citation type="submission" date="2018-11" db="EMBL/GenBank/DDBJ databases">
        <authorList>
            <consortium name="Pathogen Informatics"/>
        </authorList>
    </citation>
    <scope>NUCLEOTIDE SEQUENCE [LARGE SCALE GENOMIC DNA]</scope>
</reference>
<protein>
    <recommendedName>
        <fullName evidence="1">Electron transfer flavoprotein alpha subunit C-terminal domain-containing protein</fullName>
    </recommendedName>
</protein>
<evidence type="ECO:0000313" key="2">
    <source>
        <dbReference type="EMBL" id="VDK57942.1"/>
    </source>
</evidence>
<dbReference type="Pfam" id="PF00766">
    <property type="entry name" value="ETF_alpha"/>
    <property type="match status" value="1"/>
</dbReference>